<gene>
    <name evidence="2" type="ORF">NU09_0537</name>
</gene>
<comment type="caution">
    <text evidence="2">The sequence shown here is derived from an EMBL/GenBank/DDBJ whole genome shotgun (WGS) entry which is preliminary data.</text>
</comment>
<dbReference type="RefSeq" id="WP_129749717.1">
    <property type="nucleotide sequence ID" value="NZ_JUIW01000002.1"/>
</dbReference>
<keyword evidence="3" id="KW-1185">Reference proteome</keyword>
<organism evidence="2 3">
    <name type="scientific">Flavobacterium beibuense</name>
    <dbReference type="NCBI Taxonomy" id="657326"/>
    <lineage>
        <taxon>Bacteria</taxon>
        <taxon>Pseudomonadati</taxon>
        <taxon>Bacteroidota</taxon>
        <taxon>Flavobacteriia</taxon>
        <taxon>Flavobacteriales</taxon>
        <taxon>Flavobacteriaceae</taxon>
        <taxon>Flavobacterium</taxon>
    </lineage>
</organism>
<evidence type="ECO:0000313" key="2">
    <source>
        <dbReference type="EMBL" id="RYJ44903.1"/>
    </source>
</evidence>
<reference evidence="2 3" key="1">
    <citation type="submission" date="2014-12" db="EMBL/GenBank/DDBJ databases">
        <title>Genome sequence of Flavobacterium beibuense RSKm HC5.</title>
        <authorList>
            <person name="Kim J.F."/>
            <person name="Song J.Y."/>
            <person name="Kwak M.-J."/>
            <person name="Lee S.-W."/>
        </authorList>
    </citation>
    <scope>NUCLEOTIDE SEQUENCE [LARGE SCALE GENOMIC DNA]</scope>
    <source>
        <strain evidence="2 3">RSKm HC5</strain>
    </source>
</reference>
<accession>A0A444WGC3</accession>
<name>A0A444WGC3_9FLAO</name>
<evidence type="ECO:0000313" key="3">
    <source>
        <dbReference type="Proteomes" id="UP000289775"/>
    </source>
</evidence>
<sequence>MKKIITCSFLLLLTAIGFLSCEKDDLCAEGSITTPNIVVEFYDKDNRTVLKNVTYFQYFTTDGDTLPSYKTYLNTNKILVPLRTDNEESQWIFSLGKKVNSDTIYNKDAVTFKYVHNEIYVSRACGFKSNFILNPNTQDDPNPQVDDSQDADGLWIQDYTIEQPNIETSDEVHVKIYF</sequence>
<dbReference type="AlphaFoldDB" id="A0A444WGC3"/>
<dbReference type="OrthoDB" id="663527at2"/>
<feature type="signal peptide" evidence="1">
    <location>
        <begin position="1"/>
        <end position="20"/>
    </location>
</feature>
<dbReference type="Pfam" id="PF20050">
    <property type="entry name" value="DUF6452"/>
    <property type="match status" value="1"/>
</dbReference>
<keyword evidence="1" id="KW-0732">Signal</keyword>
<dbReference type="InterPro" id="IPR045607">
    <property type="entry name" value="DUF6452"/>
</dbReference>
<protein>
    <recommendedName>
        <fullName evidence="4">Lipoprotein</fullName>
    </recommendedName>
</protein>
<evidence type="ECO:0008006" key="4">
    <source>
        <dbReference type="Google" id="ProtNLM"/>
    </source>
</evidence>
<dbReference type="Proteomes" id="UP000289775">
    <property type="component" value="Unassembled WGS sequence"/>
</dbReference>
<dbReference type="PROSITE" id="PS51257">
    <property type="entry name" value="PROKAR_LIPOPROTEIN"/>
    <property type="match status" value="1"/>
</dbReference>
<proteinExistence type="predicted"/>
<dbReference type="EMBL" id="JUIW01000002">
    <property type="protein sequence ID" value="RYJ44903.1"/>
    <property type="molecule type" value="Genomic_DNA"/>
</dbReference>
<feature type="chain" id="PRO_5019554494" description="Lipoprotein" evidence="1">
    <location>
        <begin position="21"/>
        <end position="178"/>
    </location>
</feature>
<evidence type="ECO:0000256" key="1">
    <source>
        <dbReference type="SAM" id="SignalP"/>
    </source>
</evidence>